<keyword evidence="11" id="KW-1185">Reference proteome</keyword>
<feature type="repeat" description="ANK" evidence="7">
    <location>
        <begin position="175"/>
        <end position="207"/>
    </location>
</feature>
<protein>
    <recommendedName>
        <fullName evidence="8">Palmitoyltransferase</fullName>
        <ecNumber evidence="8">2.3.1.225</ecNumber>
    </recommendedName>
</protein>
<dbReference type="InterPro" id="IPR002110">
    <property type="entry name" value="Ankyrin_rpt"/>
</dbReference>
<accession>A0A1R2BH73</accession>
<feature type="transmembrane region" description="Helical" evidence="8">
    <location>
        <begin position="402"/>
        <end position="427"/>
    </location>
</feature>
<keyword evidence="6 8" id="KW-0472">Membrane</keyword>
<dbReference type="EMBL" id="MPUH01000658">
    <property type="protein sequence ID" value="OMJ75985.1"/>
    <property type="molecule type" value="Genomic_DNA"/>
</dbReference>
<evidence type="ECO:0000256" key="7">
    <source>
        <dbReference type="PROSITE-ProRule" id="PRU00023"/>
    </source>
</evidence>
<evidence type="ECO:0000256" key="2">
    <source>
        <dbReference type="ARBA" id="ARBA00022692"/>
    </source>
</evidence>
<dbReference type="InterPro" id="IPR001594">
    <property type="entry name" value="Palmitoyltrfase_DHHC"/>
</dbReference>
<dbReference type="PROSITE" id="PS50216">
    <property type="entry name" value="DHHC"/>
    <property type="match status" value="1"/>
</dbReference>
<dbReference type="AlphaFoldDB" id="A0A1R2BH73"/>
<dbReference type="Pfam" id="PF01529">
    <property type="entry name" value="DHHC"/>
    <property type="match status" value="1"/>
</dbReference>
<reference evidence="10 11" key="1">
    <citation type="submission" date="2016-11" db="EMBL/GenBank/DDBJ databases">
        <title>The macronuclear genome of Stentor coeruleus: a giant cell with tiny introns.</title>
        <authorList>
            <person name="Slabodnick M."/>
            <person name="Ruby J.G."/>
            <person name="Reiff S.B."/>
            <person name="Swart E.C."/>
            <person name="Gosai S."/>
            <person name="Prabakaran S."/>
            <person name="Witkowska E."/>
            <person name="Larue G.E."/>
            <person name="Fisher S."/>
            <person name="Freeman R.M."/>
            <person name="Gunawardena J."/>
            <person name="Chu W."/>
            <person name="Stover N.A."/>
            <person name="Gregory B.D."/>
            <person name="Nowacki M."/>
            <person name="Derisi J."/>
            <person name="Roy S.W."/>
            <person name="Marshall W.F."/>
            <person name="Sood P."/>
        </authorList>
    </citation>
    <scope>NUCLEOTIDE SEQUENCE [LARGE SCALE GENOMIC DNA]</scope>
    <source>
        <strain evidence="10">WM001</strain>
    </source>
</reference>
<dbReference type="PROSITE" id="PS50088">
    <property type="entry name" value="ANK_REPEAT"/>
    <property type="match status" value="2"/>
</dbReference>
<comment type="caution">
    <text evidence="10">The sequence shown here is derived from an EMBL/GenBank/DDBJ whole genome shotgun (WGS) entry which is preliminary data.</text>
</comment>
<evidence type="ECO:0000256" key="5">
    <source>
        <dbReference type="ARBA" id="ARBA00023043"/>
    </source>
</evidence>
<dbReference type="GO" id="GO:0016020">
    <property type="term" value="C:membrane"/>
    <property type="evidence" value="ECO:0007669"/>
    <property type="project" value="UniProtKB-SubCell"/>
</dbReference>
<evidence type="ECO:0000259" key="9">
    <source>
        <dbReference type="Pfam" id="PF01529"/>
    </source>
</evidence>
<dbReference type="OrthoDB" id="163438at2759"/>
<feature type="transmembrane region" description="Helical" evidence="8">
    <location>
        <begin position="275"/>
        <end position="295"/>
    </location>
</feature>
<gene>
    <name evidence="10" type="ORF">SteCoe_24747</name>
</gene>
<evidence type="ECO:0000256" key="8">
    <source>
        <dbReference type="RuleBase" id="RU079119"/>
    </source>
</evidence>
<keyword evidence="4 8" id="KW-1133">Transmembrane helix</keyword>
<feature type="transmembrane region" description="Helical" evidence="8">
    <location>
        <begin position="368"/>
        <end position="390"/>
    </location>
</feature>
<evidence type="ECO:0000256" key="4">
    <source>
        <dbReference type="ARBA" id="ARBA00022989"/>
    </source>
</evidence>
<dbReference type="Pfam" id="PF12796">
    <property type="entry name" value="Ank_2"/>
    <property type="match status" value="2"/>
</dbReference>
<feature type="repeat" description="ANK" evidence="7">
    <location>
        <begin position="76"/>
        <end position="108"/>
    </location>
</feature>
<dbReference type="Proteomes" id="UP000187209">
    <property type="component" value="Unassembled WGS sequence"/>
</dbReference>
<feature type="domain" description="Palmitoyltransferase DHHC" evidence="9">
    <location>
        <begin position="319"/>
        <end position="444"/>
    </location>
</feature>
<keyword evidence="5 7" id="KW-0040">ANK repeat</keyword>
<keyword evidence="2 8" id="KW-0812">Transmembrane</keyword>
<dbReference type="PANTHER" id="PTHR24161">
    <property type="entry name" value="ANK_REP_REGION DOMAIN-CONTAINING PROTEIN-RELATED"/>
    <property type="match status" value="1"/>
</dbReference>
<comment type="similarity">
    <text evidence="8">Belongs to the DHHC palmitoyltransferase family.</text>
</comment>
<evidence type="ECO:0000313" key="10">
    <source>
        <dbReference type="EMBL" id="OMJ75985.1"/>
    </source>
</evidence>
<organism evidence="10 11">
    <name type="scientific">Stentor coeruleus</name>
    <dbReference type="NCBI Taxonomy" id="5963"/>
    <lineage>
        <taxon>Eukaryota</taxon>
        <taxon>Sar</taxon>
        <taxon>Alveolata</taxon>
        <taxon>Ciliophora</taxon>
        <taxon>Postciliodesmatophora</taxon>
        <taxon>Heterotrichea</taxon>
        <taxon>Heterotrichida</taxon>
        <taxon>Stentoridae</taxon>
        <taxon>Stentor</taxon>
    </lineage>
</organism>
<sequence>MEKFVELIEAADIENFKLFIKSEESLSKLVDAKNQSLLHASAICGVDAILEALLQHESHHLSIEKLEEWVNLQNTDGNTAFMFAAMGGYNHIMEILIKHGAEIHTLNSQGKNAVHLAAEKDFAHTIALLAERNAKLTKHSLTRDTPLHLAVDMNAYKAVSLLIAMKISKRKIDGKGRTALHIAAKNNNSRLVRLLMLKGYNRYAKDFEGKIPKDLATEQDTIILFGANGVLEMFGFRGMIDDGGKKNYLPFSILCFLLITVVIIDGVFMENYNSATTYILSTMMLIDVGLVIFLITSDPGYVAKGDPNKLIKLYGDSANEVCPECFIIRLERSRHCFFCGRCVTKYDHHCQWVNNCIGARNLGAFYSFLLLTLTSCILLLYQCINAFIVSNSENTIDNISHSAFILVASLLCILGLFAFFMVFRLFLLHTKNFFLGKTSSERFSRSGLRLSQITTPSLKNFFTMCCNL</sequence>
<proteinExistence type="inferred from homology"/>
<evidence type="ECO:0000256" key="6">
    <source>
        <dbReference type="ARBA" id="ARBA00023136"/>
    </source>
</evidence>
<evidence type="ECO:0000313" key="11">
    <source>
        <dbReference type="Proteomes" id="UP000187209"/>
    </source>
</evidence>
<dbReference type="Gene3D" id="1.25.40.20">
    <property type="entry name" value="Ankyrin repeat-containing domain"/>
    <property type="match status" value="1"/>
</dbReference>
<dbReference type="SMART" id="SM00248">
    <property type="entry name" value="ANK"/>
    <property type="match status" value="5"/>
</dbReference>
<dbReference type="PANTHER" id="PTHR24161:SF85">
    <property type="entry name" value="PALMITOYLTRANSFERASE HIP14"/>
    <property type="match status" value="1"/>
</dbReference>
<comment type="catalytic activity">
    <reaction evidence="8">
        <text>L-cysteinyl-[protein] + hexadecanoyl-CoA = S-hexadecanoyl-L-cysteinyl-[protein] + CoA</text>
        <dbReference type="Rhea" id="RHEA:36683"/>
        <dbReference type="Rhea" id="RHEA-COMP:10131"/>
        <dbReference type="Rhea" id="RHEA-COMP:11032"/>
        <dbReference type="ChEBI" id="CHEBI:29950"/>
        <dbReference type="ChEBI" id="CHEBI:57287"/>
        <dbReference type="ChEBI" id="CHEBI:57379"/>
        <dbReference type="ChEBI" id="CHEBI:74151"/>
        <dbReference type="EC" id="2.3.1.225"/>
    </reaction>
</comment>
<comment type="subcellular location">
    <subcellularLocation>
        <location evidence="1">Membrane</location>
        <topology evidence="1">Multi-pass membrane protein</topology>
    </subcellularLocation>
</comment>
<name>A0A1R2BH73_9CILI</name>
<dbReference type="GO" id="GO:0019706">
    <property type="term" value="F:protein-cysteine S-palmitoyltransferase activity"/>
    <property type="evidence" value="ECO:0007669"/>
    <property type="project" value="UniProtKB-EC"/>
</dbReference>
<dbReference type="InterPro" id="IPR036770">
    <property type="entry name" value="Ankyrin_rpt-contain_sf"/>
</dbReference>
<evidence type="ECO:0000256" key="1">
    <source>
        <dbReference type="ARBA" id="ARBA00004141"/>
    </source>
</evidence>
<dbReference type="SUPFAM" id="SSF48403">
    <property type="entry name" value="Ankyrin repeat"/>
    <property type="match status" value="1"/>
</dbReference>
<evidence type="ECO:0000256" key="3">
    <source>
        <dbReference type="ARBA" id="ARBA00022737"/>
    </source>
</evidence>
<dbReference type="EC" id="2.3.1.225" evidence="8"/>
<dbReference type="PROSITE" id="PS50297">
    <property type="entry name" value="ANK_REP_REGION"/>
    <property type="match status" value="2"/>
</dbReference>
<keyword evidence="3" id="KW-0677">Repeat</keyword>
<feature type="transmembrane region" description="Helical" evidence="8">
    <location>
        <begin position="248"/>
        <end position="269"/>
    </location>
</feature>
<comment type="domain">
    <text evidence="8">The DHHC domain is required for palmitoyltransferase activity.</text>
</comment>
<keyword evidence="8" id="KW-0012">Acyltransferase</keyword>
<keyword evidence="8" id="KW-0808">Transferase</keyword>